<name>A0A158KJ09_9BURK</name>
<keyword evidence="2" id="KW-1185">Reference proteome</keyword>
<accession>A0A158KJ09</accession>
<dbReference type="EMBL" id="FCOM02000035">
    <property type="protein sequence ID" value="SAL80733.1"/>
    <property type="molecule type" value="Genomic_DNA"/>
</dbReference>
<dbReference type="RefSeq" id="WP_061150057.1">
    <property type="nucleotide sequence ID" value="NZ_FCOM02000035.1"/>
</dbReference>
<dbReference type="OrthoDB" id="7159274at2"/>
<dbReference type="Pfam" id="PF04267">
    <property type="entry name" value="SoxD"/>
    <property type="match status" value="1"/>
</dbReference>
<proteinExistence type="predicted"/>
<organism evidence="1 2">
    <name type="scientific">Caballeronia arvi</name>
    <dbReference type="NCBI Taxonomy" id="1777135"/>
    <lineage>
        <taxon>Bacteria</taxon>
        <taxon>Pseudomonadati</taxon>
        <taxon>Pseudomonadota</taxon>
        <taxon>Betaproteobacteria</taxon>
        <taxon>Burkholderiales</taxon>
        <taxon>Burkholderiaceae</taxon>
        <taxon>Caballeronia</taxon>
    </lineage>
</organism>
<dbReference type="GO" id="GO:0008115">
    <property type="term" value="F:sarcosine oxidase activity"/>
    <property type="evidence" value="ECO:0007669"/>
    <property type="project" value="InterPro"/>
</dbReference>
<sequence length="97" mass="11071">MIIIRCPHCGEIRSEEELVYGGEADVMRPPNPDAVTDEQWTDYLFMRNNPKGLLVEQWCCAAGCGQWFKVERDTVSHRVGAAYGFEYVMSNVEEPAR</sequence>
<dbReference type="Gene3D" id="3.30.2270.10">
    <property type="entry name" value="Folate-binding superfamily"/>
    <property type="match status" value="1"/>
</dbReference>
<reference evidence="1" key="1">
    <citation type="submission" date="2016-01" db="EMBL/GenBank/DDBJ databases">
        <authorList>
            <person name="Peeters C."/>
        </authorList>
    </citation>
    <scope>NUCLEOTIDE SEQUENCE [LARGE SCALE GENOMIC DNA]</scope>
    <source>
        <strain evidence="1">LMG 29317</strain>
    </source>
</reference>
<dbReference type="AlphaFoldDB" id="A0A158KJ09"/>
<gene>
    <name evidence="1" type="ORF">AWB74_05775</name>
</gene>
<evidence type="ECO:0000313" key="2">
    <source>
        <dbReference type="Proteomes" id="UP000055019"/>
    </source>
</evidence>
<evidence type="ECO:0000313" key="1">
    <source>
        <dbReference type="EMBL" id="SAL80733.1"/>
    </source>
</evidence>
<dbReference type="GO" id="GO:0046653">
    <property type="term" value="P:tetrahydrofolate metabolic process"/>
    <property type="evidence" value="ECO:0007669"/>
    <property type="project" value="InterPro"/>
</dbReference>
<protein>
    <submittedName>
        <fullName evidence="1">Sarcosine oxidase delta subunit family protein</fullName>
    </submittedName>
</protein>
<dbReference type="Proteomes" id="UP000055019">
    <property type="component" value="Unassembled WGS sequence"/>
</dbReference>
<comment type="caution">
    <text evidence="1">The sequence shown here is derived from an EMBL/GenBank/DDBJ whole genome shotgun (WGS) entry which is preliminary data.</text>
</comment>
<dbReference type="InterPro" id="IPR038561">
    <property type="entry name" value="SoxD_sf"/>
</dbReference>
<dbReference type="InterPro" id="IPR006279">
    <property type="entry name" value="SoxD"/>
</dbReference>